<feature type="region of interest" description="Disordered" evidence="1">
    <location>
        <begin position="146"/>
        <end position="174"/>
    </location>
</feature>
<organism evidence="4">
    <name type="scientific">bioreactor metagenome</name>
    <dbReference type="NCBI Taxonomy" id="1076179"/>
    <lineage>
        <taxon>unclassified sequences</taxon>
        <taxon>metagenomes</taxon>
        <taxon>ecological metagenomes</taxon>
    </lineage>
</organism>
<feature type="compositionally biased region" description="Polar residues" evidence="1">
    <location>
        <begin position="164"/>
        <end position="174"/>
    </location>
</feature>
<feature type="transmembrane region" description="Helical" evidence="2">
    <location>
        <begin position="46"/>
        <end position="68"/>
    </location>
</feature>
<sequence length="174" mass="19156">MIDPALLKQLTMIGTGFAAAFLAALWLSLIFWTFRDIRSRSRDPLMRILAVIVAALLFLPGILVYLVMRPPHTLEEEYQHALEEEALLQSIEEASICPGCNHHVHADWIACPNCHTVLKKTCASCGKSLQLSWNLCPYCATPVPGSSKETVAESAPADLEEETSGSFSDIENQS</sequence>
<keyword evidence="2" id="KW-1133">Transmembrane helix</keyword>
<keyword evidence="2" id="KW-0812">Transmembrane</keyword>
<dbReference type="EMBL" id="VSSQ01042269">
    <property type="protein sequence ID" value="MPM95824.1"/>
    <property type="molecule type" value="Genomic_DNA"/>
</dbReference>
<comment type="caution">
    <text evidence="4">The sequence shown here is derived from an EMBL/GenBank/DDBJ whole genome shotgun (WGS) entry which is preliminary data.</text>
</comment>
<evidence type="ECO:0000256" key="1">
    <source>
        <dbReference type="SAM" id="MobiDB-lite"/>
    </source>
</evidence>
<evidence type="ECO:0000259" key="3">
    <source>
        <dbReference type="Pfam" id="PF12773"/>
    </source>
</evidence>
<keyword evidence="2" id="KW-0472">Membrane</keyword>
<proteinExistence type="predicted"/>
<feature type="domain" description="DZANK-type" evidence="3">
    <location>
        <begin position="97"/>
        <end position="139"/>
    </location>
</feature>
<dbReference type="InterPro" id="IPR025874">
    <property type="entry name" value="DZR"/>
</dbReference>
<dbReference type="Pfam" id="PF12773">
    <property type="entry name" value="DZR"/>
    <property type="match status" value="1"/>
</dbReference>
<reference evidence="4" key="1">
    <citation type="submission" date="2019-08" db="EMBL/GenBank/DDBJ databases">
        <authorList>
            <person name="Kucharzyk K."/>
            <person name="Murdoch R.W."/>
            <person name="Higgins S."/>
            <person name="Loffler F."/>
        </authorList>
    </citation>
    <scope>NUCLEOTIDE SEQUENCE</scope>
</reference>
<accession>A0A645E210</accession>
<evidence type="ECO:0000313" key="4">
    <source>
        <dbReference type="EMBL" id="MPM95824.1"/>
    </source>
</evidence>
<feature type="transmembrane region" description="Helical" evidence="2">
    <location>
        <begin position="12"/>
        <end position="34"/>
    </location>
</feature>
<evidence type="ECO:0000256" key="2">
    <source>
        <dbReference type="SAM" id="Phobius"/>
    </source>
</evidence>
<name>A0A645E210_9ZZZZ</name>
<dbReference type="AlphaFoldDB" id="A0A645E210"/>
<protein>
    <recommendedName>
        <fullName evidence="3">DZANK-type domain-containing protein</fullName>
    </recommendedName>
</protein>
<gene>
    <name evidence="4" type="ORF">SDC9_142979</name>
</gene>